<protein>
    <recommendedName>
        <fullName evidence="2">ubiquitinyl hydrolase 1</fullName>
        <ecNumber evidence="2">3.4.19.12</ecNumber>
    </recommendedName>
</protein>
<dbReference type="OrthoDB" id="2684236at2759"/>
<feature type="domain" description="DUF3645" evidence="7">
    <location>
        <begin position="18"/>
        <end position="49"/>
    </location>
</feature>
<keyword evidence="5" id="KW-0378">Hydrolase</keyword>
<dbReference type="Pfam" id="PF12359">
    <property type="entry name" value="DUF3645"/>
    <property type="match status" value="1"/>
</dbReference>
<evidence type="ECO:0000256" key="4">
    <source>
        <dbReference type="ARBA" id="ARBA00022786"/>
    </source>
</evidence>
<keyword evidence="9" id="KW-1185">Reference proteome</keyword>
<comment type="caution">
    <text evidence="8">The sequence shown here is derived from an EMBL/GenBank/DDBJ whole genome shotgun (WGS) entry which is preliminary data.</text>
</comment>
<evidence type="ECO:0000256" key="6">
    <source>
        <dbReference type="ARBA" id="ARBA00022807"/>
    </source>
</evidence>
<evidence type="ECO:0000256" key="1">
    <source>
        <dbReference type="ARBA" id="ARBA00000707"/>
    </source>
</evidence>
<evidence type="ECO:0000256" key="2">
    <source>
        <dbReference type="ARBA" id="ARBA00012759"/>
    </source>
</evidence>
<dbReference type="PANTHER" id="PTHR13367:SF28">
    <property type="entry name" value="UBIQUITIN THIOESTERASE ZRANB1"/>
    <property type="match status" value="1"/>
</dbReference>
<proteinExistence type="predicted"/>
<sequence length="258" mass="28715">MTSEDLERALEADPNMPLSRGKLAIPFVGKDVPSPTNEFAHPDIVIGLTILGYRYEFLRLTDIDEVIVRLLNDVRKEPGRQQDRPSAVLYRGWVTESGGHICAGHNLSIPQRKKTHMDPSVPNAEKVESGKGVPPLALLQRSNDTQMKDIFKLLRSSTSVIQWYLEQLVFPKYMRFQSKKLSASGQELGAEMLFARRVGFSGTPTELLPKGLGRCHFAPGDDAAMFTTLTDPAVMSLKQIDGQWTVDALLEHVVAEET</sequence>
<dbReference type="EMBL" id="CAJNDS010002779">
    <property type="protein sequence ID" value="CAE7594349.1"/>
    <property type="molecule type" value="Genomic_DNA"/>
</dbReference>
<evidence type="ECO:0000313" key="8">
    <source>
        <dbReference type="EMBL" id="CAE7594349.1"/>
    </source>
</evidence>
<evidence type="ECO:0000256" key="5">
    <source>
        <dbReference type="ARBA" id="ARBA00022801"/>
    </source>
</evidence>
<dbReference type="GO" id="GO:0070530">
    <property type="term" value="F:K63-linked polyubiquitin modification-dependent protein binding"/>
    <property type="evidence" value="ECO:0007669"/>
    <property type="project" value="TreeGrafter"/>
</dbReference>
<gene>
    <name evidence="8" type="ORF">SNAT2548_LOCUS33830</name>
</gene>
<dbReference type="InterPro" id="IPR051346">
    <property type="entry name" value="OTU_Deubiquitinase"/>
</dbReference>
<dbReference type="GO" id="GO:0004843">
    <property type="term" value="F:cysteine-type deubiquitinase activity"/>
    <property type="evidence" value="ECO:0007669"/>
    <property type="project" value="UniProtKB-EC"/>
</dbReference>
<comment type="catalytic activity">
    <reaction evidence="1">
        <text>Thiol-dependent hydrolysis of ester, thioester, amide, peptide and isopeptide bonds formed by the C-terminal Gly of ubiquitin (a 76-residue protein attached to proteins as an intracellular targeting signal).</text>
        <dbReference type="EC" id="3.4.19.12"/>
    </reaction>
</comment>
<name>A0A812V0B6_9DINO</name>
<dbReference type="InterPro" id="IPR022105">
    <property type="entry name" value="DUF3645"/>
</dbReference>
<dbReference type="Proteomes" id="UP000604046">
    <property type="component" value="Unassembled WGS sequence"/>
</dbReference>
<reference evidence="8" key="1">
    <citation type="submission" date="2021-02" db="EMBL/GenBank/DDBJ databases">
        <authorList>
            <person name="Dougan E. K."/>
            <person name="Rhodes N."/>
            <person name="Thang M."/>
            <person name="Chan C."/>
        </authorList>
    </citation>
    <scope>NUCLEOTIDE SEQUENCE</scope>
</reference>
<dbReference type="PANTHER" id="PTHR13367">
    <property type="entry name" value="UBIQUITIN THIOESTERASE"/>
    <property type="match status" value="1"/>
</dbReference>
<evidence type="ECO:0000256" key="3">
    <source>
        <dbReference type="ARBA" id="ARBA00022670"/>
    </source>
</evidence>
<evidence type="ECO:0000313" key="9">
    <source>
        <dbReference type="Proteomes" id="UP000604046"/>
    </source>
</evidence>
<dbReference type="GO" id="GO:0005737">
    <property type="term" value="C:cytoplasm"/>
    <property type="evidence" value="ECO:0007669"/>
    <property type="project" value="TreeGrafter"/>
</dbReference>
<organism evidence="8 9">
    <name type="scientific">Symbiodinium natans</name>
    <dbReference type="NCBI Taxonomy" id="878477"/>
    <lineage>
        <taxon>Eukaryota</taxon>
        <taxon>Sar</taxon>
        <taxon>Alveolata</taxon>
        <taxon>Dinophyceae</taxon>
        <taxon>Suessiales</taxon>
        <taxon>Symbiodiniaceae</taxon>
        <taxon>Symbiodinium</taxon>
    </lineage>
</organism>
<accession>A0A812V0B6</accession>
<dbReference type="GO" id="GO:0071947">
    <property type="term" value="P:protein deubiquitination involved in ubiquitin-dependent protein catabolic process"/>
    <property type="evidence" value="ECO:0007669"/>
    <property type="project" value="TreeGrafter"/>
</dbReference>
<keyword evidence="4" id="KW-0833">Ubl conjugation pathway</keyword>
<evidence type="ECO:0000259" key="7">
    <source>
        <dbReference type="Pfam" id="PF12359"/>
    </source>
</evidence>
<dbReference type="GO" id="GO:0005634">
    <property type="term" value="C:nucleus"/>
    <property type="evidence" value="ECO:0007669"/>
    <property type="project" value="TreeGrafter"/>
</dbReference>
<dbReference type="EC" id="3.4.19.12" evidence="2"/>
<keyword evidence="6" id="KW-0788">Thiol protease</keyword>
<keyword evidence="3" id="KW-0645">Protease</keyword>
<dbReference type="AlphaFoldDB" id="A0A812V0B6"/>